<evidence type="ECO:0000313" key="2">
    <source>
        <dbReference type="Proteomes" id="UP000525298"/>
    </source>
</evidence>
<gene>
    <name evidence="1" type="ORF">HNR65_001660</name>
</gene>
<dbReference type="RefSeq" id="WP_181550980.1">
    <property type="nucleotide sequence ID" value="NZ_JACDUS010000003.1"/>
</dbReference>
<dbReference type="EMBL" id="JACDUS010000003">
    <property type="protein sequence ID" value="MBA2881334.1"/>
    <property type="molecule type" value="Genomic_DNA"/>
</dbReference>
<reference evidence="1 2" key="1">
    <citation type="submission" date="2020-07" db="EMBL/GenBank/DDBJ databases">
        <title>Genomic Encyclopedia of Type Strains, Phase IV (KMG-IV): sequencing the most valuable type-strain genomes for metagenomic binning, comparative biology and taxonomic classification.</title>
        <authorList>
            <person name="Goeker M."/>
        </authorList>
    </citation>
    <scope>NUCLEOTIDE SEQUENCE [LARGE SCALE GENOMIC DNA]</scope>
    <source>
        <strain evidence="1 2">DSM 17721</strain>
    </source>
</reference>
<name>A0A7W0C936_9BACT</name>
<accession>A0A7W0C936</accession>
<protein>
    <submittedName>
        <fullName evidence="1">Uncharacterized protein</fullName>
    </submittedName>
</protein>
<organism evidence="1 2">
    <name type="scientific">Desulfosalsimonas propionicica</name>
    <dbReference type="NCBI Taxonomy" id="332175"/>
    <lineage>
        <taxon>Bacteria</taxon>
        <taxon>Pseudomonadati</taxon>
        <taxon>Thermodesulfobacteriota</taxon>
        <taxon>Desulfobacteria</taxon>
        <taxon>Desulfobacterales</taxon>
        <taxon>Desulfosalsimonadaceae</taxon>
        <taxon>Desulfosalsimonas</taxon>
    </lineage>
</organism>
<dbReference type="Proteomes" id="UP000525298">
    <property type="component" value="Unassembled WGS sequence"/>
</dbReference>
<keyword evidence="2" id="KW-1185">Reference proteome</keyword>
<dbReference type="AlphaFoldDB" id="A0A7W0C936"/>
<sequence>MTGKPLSADELQKTVQEKLEALLDETGMVDSTIVQRQIRDNDGPDFVMEVFGQTGTRVLLVNTRASGEPRLAREAVNHLLVQKNNWSHAFPVFTAPYISQQAAEICQNHQVGYMDLAGNCKIAIDGLFLHTRGRPNPYTNKRRLKSLNRPKAARILRVLLCHPRRHWKARDLAAEAGVSLGLVSNVKQILKDREWIDNRRQQIILARPRKILEHMASADSSREPVSFFYASADFLQAENTIAANCRKKGLQLAFTGLSAAVHMASGINYYRQIQARIYGSAELEADELGFEKTGAKDANVAVVHSADPGVFYGGHPVQAASRLQYCRPSEKTVADIEKDIRVPIAGVSPVQVYVDLKAGFAGGNKEAEKILQQVLEPSW</sequence>
<proteinExistence type="predicted"/>
<evidence type="ECO:0000313" key="1">
    <source>
        <dbReference type="EMBL" id="MBA2881334.1"/>
    </source>
</evidence>
<comment type="caution">
    <text evidence="1">The sequence shown here is derived from an EMBL/GenBank/DDBJ whole genome shotgun (WGS) entry which is preliminary data.</text>
</comment>